<gene>
    <name evidence="2" type="ORF">AVW16_09120</name>
</gene>
<dbReference type="AlphaFoldDB" id="A0A165FHQ5"/>
<organism evidence="2 3">
    <name type="scientific">Crenobacter luteus</name>
    <dbReference type="NCBI Taxonomy" id="1452487"/>
    <lineage>
        <taxon>Bacteria</taxon>
        <taxon>Pseudomonadati</taxon>
        <taxon>Pseudomonadota</taxon>
        <taxon>Betaproteobacteria</taxon>
        <taxon>Neisseriales</taxon>
        <taxon>Neisseriaceae</taxon>
        <taxon>Crenobacter</taxon>
    </lineage>
</organism>
<feature type="transmembrane region" description="Helical" evidence="1">
    <location>
        <begin position="6"/>
        <end position="29"/>
    </location>
</feature>
<dbReference type="OrthoDB" id="9181360at2"/>
<keyword evidence="1" id="KW-0812">Transmembrane</keyword>
<dbReference type="EMBL" id="LQQU01000015">
    <property type="protein sequence ID" value="KZE33312.1"/>
    <property type="molecule type" value="Genomic_DNA"/>
</dbReference>
<evidence type="ECO:0000256" key="1">
    <source>
        <dbReference type="SAM" id="Phobius"/>
    </source>
</evidence>
<accession>A0A165FHQ5</accession>
<protein>
    <recommendedName>
        <fullName evidence="4">DUF2069 domain-containing protein</fullName>
    </recommendedName>
</protein>
<feature type="transmembrane region" description="Helical" evidence="1">
    <location>
        <begin position="60"/>
        <end position="77"/>
    </location>
</feature>
<proteinExistence type="predicted"/>
<feature type="transmembrane region" description="Helical" evidence="1">
    <location>
        <begin position="89"/>
        <end position="108"/>
    </location>
</feature>
<dbReference type="STRING" id="1452487.AVW16_09120"/>
<name>A0A165FHQ5_9NEIS</name>
<sequence length="122" mass="13535">MTSRSLFHYGAIASLIALILLSLAWELLLAPLRPGGSFLALKAVVLLLPLMGILKGRVYTYQWSSMFILAFFTEGVMRGWGDSGLSQRLAWLEVALTVAFFACVVLFVRSVRIENTRAAARR</sequence>
<dbReference type="RefSeq" id="WP_066611210.1">
    <property type="nucleotide sequence ID" value="NZ_LQQU01000015.1"/>
</dbReference>
<dbReference type="InterPro" id="IPR018643">
    <property type="entry name" value="DUF2069_membrane"/>
</dbReference>
<keyword evidence="1" id="KW-1133">Transmembrane helix</keyword>
<keyword evidence="1" id="KW-0472">Membrane</keyword>
<evidence type="ECO:0000313" key="3">
    <source>
        <dbReference type="Proteomes" id="UP000076625"/>
    </source>
</evidence>
<evidence type="ECO:0000313" key="2">
    <source>
        <dbReference type="EMBL" id="KZE33312.1"/>
    </source>
</evidence>
<dbReference type="Pfam" id="PF09842">
    <property type="entry name" value="DUF2069"/>
    <property type="match status" value="1"/>
</dbReference>
<feature type="transmembrane region" description="Helical" evidence="1">
    <location>
        <begin position="36"/>
        <end position="54"/>
    </location>
</feature>
<dbReference type="Proteomes" id="UP000076625">
    <property type="component" value="Unassembled WGS sequence"/>
</dbReference>
<evidence type="ECO:0008006" key="4">
    <source>
        <dbReference type="Google" id="ProtNLM"/>
    </source>
</evidence>
<reference evidence="3" key="1">
    <citation type="submission" date="2016-01" db="EMBL/GenBank/DDBJ databases">
        <title>Draft genome of Chromobacterium sp. F49.</title>
        <authorList>
            <person name="Hong K.W."/>
        </authorList>
    </citation>
    <scope>NUCLEOTIDE SEQUENCE [LARGE SCALE GENOMIC DNA]</scope>
    <source>
        <strain evidence="3">CN10</strain>
    </source>
</reference>
<keyword evidence="3" id="KW-1185">Reference proteome</keyword>
<comment type="caution">
    <text evidence="2">The sequence shown here is derived from an EMBL/GenBank/DDBJ whole genome shotgun (WGS) entry which is preliminary data.</text>
</comment>